<sequence length="268" mass="30486">MSSVSFWYTNEFFEASSAWRTFTTTSSSIEMPNRMQATTIHTDDTANMDPFSNSEYVRRWFGLSLPPPWQISQANWPHCFSVAELSVRSSVVISAQSISVGKRSLQVSVLLRMSSTRSLPIDSRSETNTSMISLYDTFRRFRFGRTSSRFVPAAESSQMVRRSQSLTSSSLRFSRVRCGIVLNVLSASSEMSQFDTSMKYTVNVPLNEISKPSFGRRFSRGLLLRRIMSSILLPMKVCAEICSRLLYDRSICRKFFSEMNAIGLIFSM</sequence>
<dbReference type="EnsemblMetazoa" id="AMEC018844-RA">
    <property type="protein sequence ID" value="AMEC018844-PA"/>
    <property type="gene ID" value="AMEC018844"/>
</dbReference>
<organism evidence="1 2">
    <name type="scientific">Anopheles melas</name>
    <dbReference type="NCBI Taxonomy" id="34690"/>
    <lineage>
        <taxon>Eukaryota</taxon>
        <taxon>Metazoa</taxon>
        <taxon>Ecdysozoa</taxon>
        <taxon>Arthropoda</taxon>
        <taxon>Hexapoda</taxon>
        <taxon>Insecta</taxon>
        <taxon>Pterygota</taxon>
        <taxon>Neoptera</taxon>
        <taxon>Endopterygota</taxon>
        <taxon>Diptera</taxon>
        <taxon>Nematocera</taxon>
        <taxon>Culicoidea</taxon>
        <taxon>Culicidae</taxon>
        <taxon>Anophelinae</taxon>
        <taxon>Anopheles</taxon>
    </lineage>
</organism>
<name>A0A182UEB2_9DIPT</name>
<keyword evidence="2" id="KW-1185">Reference proteome</keyword>
<protein>
    <submittedName>
        <fullName evidence="1">Uncharacterized protein</fullName>
    </submittedName>
</protein>
<reference evidence="2" key="1">
    <citation type="submission" date="2014-01" db="EMBL/GenBank/DDBJ databases">
        <title>The Genome Sequence of Anopheles melas CM1001059_A (V2).</title>
        <authorList>
            <consortium name="The Broad Institute Genomics Platform"/>
            <person name="Neafsey D.E."/>
            <person name="Besansky N."/>
            <person name="Howell P."/>
            <person name="Walton C."/>
            <person name="Young S.K."/>
            <person name="Zeng Q."/>
            <person name="Gargeya S."/>
            <person name="Fitzgerald M."/>
            <person name="Haas B."/>
            <person name="Abouelleil A."/>
            <person name="Allen A.W."/>
            <person name="Alvarado L."/>
            <person name="Arachchi H.M."/>
            <person name="Berlin A.M."/>
            <person name="Chapman S.B."/>
            <person name="Gainer-Dewar J."/>
            <person name="Goldberg J."/>
            <person name="Griggs A."/>
            <person name="Gujja S."/>
            <person name="Hansen M."/>
            <person name="Howarth C."/>
            <person name="Imamovic A."/>
            <person name="Ireland A."/>
            <person name="Larimer J."/>
            <person name="McCowan C."/>
            <person name="Murphy C."/>
            <person name="Pearson M."/>
            <person name="Poon T.W."/>
            <person name="Priest M."/>
            <person name="Roberts A."/>
            <person name="Saif S."/>
            <person name="Shea T."/>
            <person name="Sisk P."/>
            <person name="Sykes S."/>
            <person name="Wortman J."/>
            <person name="Nusbaum C."/>
            <person name="Birren B."/>
        </authorList>
    </citation>
    <scope>NUCLEOTIDE SEQUENCE [LARGE SCALE GENOMIC DNA]</scope>
    <source>
        <strain evidence="2">CM1001059</strain>
    </source>
</reference>
<dbReference type="AlphaFoldDB" id="A0A182UEB2"/>
<evidence type="ECO:0000313" key="2">
    <source>
        <dbReference type="Proteomes" id="UP000075902"/>
    </source>
</evidence>
<dbReference type="Proteomes" id="UP000075902">
    <property type="component" value="Unassembled WGS sequence"/>
</dbReference>
<dbReference type="VEuPathDB" id="VectorBase:AMEC018844"/>
<evidence type="ECO:0000313" key="1">
    <source>
        <dbReference type="EnsemblMetazoa" id="AMEC018844-PA"/>
    </source>
</evidence>
<proteinExistence type="predicted"/>
<reference evidence="1" key="2">
    <citation type="submission" date="2020-05" db="UniProtKB">
        <authorList>
            <consortium name="EnsemblMetazoa"/>
        </authorList>
    </citation>
    <scope>IDENTIFICATION</scope>
    <source>
        <strain evidence="1">CM1001059</strain>
    </source>
</reference>
<accession>A0A182UEB2</accession>